<feature type="region of interest" description="Disordered" evidence="1">
    <location>
        <begin position="40"/>
        <end position="61"/>
    </location>
</feature>
<protein>
    <submittedName>
        <fullName evidence="2">Uncharacterized protein</fullName>
    </submittedName>
</protein>
<evidence type="ECO:0000313" key="2">
    <source>
        <dbReference type="EMBL" id="CAJ0589021.1"/>
    </source>
</evidence>
<sequence>MGRIIELSKGRDGQEREAVVILPSRKQIRRPVNLLVPLELEDRTRTETEQESPSPQENHKRMMFESLNKEVQYLAIIMKCNTKTSSEEQLMLAKEGMIRQVEAAEALKNYYTHLKEDF</sequence>
<accession>A0AA36DKP9</accession>
<name>A0AA36DKP9_CYLNA</name>
<dbReference type="Proteomes" id="UP001176961">
    <property type="component" value="Unassembled WGS sequence"/>
</dbReference>
<proteinExistence type="predicted"/>
<dbReference type="EMBL" id="CATQJL010000001">
    <property type="protein sequence ID" value="CAJ0589021.1"/>
    <property type="molecule type" value="Genomic_DNA"/>
</dbReference>
<keyword evidence="3" id="KW-1185">Reference proteome</keyword>
<evidence type="ECO:0000313" key="3">
    <source>
        <dbReference type="Proteomes" id="UP001176961"/>
    </source>
</evidence>
<comment type="caution">
    <text evidence="2">The sequence shown here is derived from an EMBL/GenBank/DDBJ whole genome shotgun (WGS) entry which is preliminary data.</text>
</comment>
<gene>
    <name evidence="2" type="ORF">CYNAS_LOCUS1004</name>
</gene>
<dbReference type="AlphaFoldDB" id="A0AA36DKP9"/>
<reference evidence="2" key="1">
    <citation type="submission" date="2023-07" db="EMBL/GenBank/DDBJ databases">
        <authorList>
            <consortium name="CYATHOMIX"/>
        </authorList>
    </citation>
    <scope>NUCLEOTIDE SEQUENCE</scope>
    <source>
        <strain evidence="2">N/A</strain>
    </source>
</reference>
<evidence type="ECO:0000256" key="1">
    <source>
        <dbReference type="SAM" id="MobiDB-lite"/>
    </source>
</evidence>
<organism evidence="2 3">
    <name type="scientific">Cylicocyclus nassatus</name>
    <name type="common">Nematode worm</name>
    <dbReference type="NCBI Taxonomy" id="53992"/>
    <lineage>
        <taxon>Eukaryota</taxon>
        <taxon>Metazoa</taxon>
        <taxon>Ecdysozoa</taxon>
        <taxon>Nematoda</taxon>
        <taxon>Chromadorea</taxon>
        <taxon>Rhabditida</taxon>
        <taxon>Rhabditina</taxon>
        <taxon>Rhabditomorpha</taxon>
        <taxon>Strongyloidea</taxon>
        <taxon>Strongylidae</taxon>
        <taxon>Cylicocyclus</taxon>
    </lineage>
</organism>